<dbReference type="EMBL" id="AFNH02000124">
    <property type="protein sequence ID" value="EZG82153.1"/>
    <property type="molecule type" value="Genomic_DNA"/>
</dbReference>
<comment type="subcellular location">
    <subcellularLocation>
        <location evidence="1">Nucleus</location>
    </subcellularLocation>
</comment>
<reference evidence="8" key="1">
    <citation type="submission" date="2013-12" db="EMBL/GenBank/DDBJ databases">
        <authorList>
            <person name="Omoto C.K."/>
            <person name="Sibley D."/>
            <person name="Venepally P."/>
            <person name="Hadjithomas M."/>
            <person name="Karamycheva S."/>
            <person name="Brunk B."/>
            <person name="Roos D."/>
            <person name="Caler E."/>
            <person name="Lorenzi H."/>
        </authorList>
    </citation>
    <scope>NUCLEOTIDE SEQUENCE</scope>
</reference>
<evidence type="ECO:0000256" key="6">
    <source>
        <dbReference type="ARBA" id="ARBA00023242"/>
    </source>
</evidence>
<accession>A0A023BC84</accession>
<keyword evidence="4" id="KW-0238">DNA-binding</keyword>
<dbReference type="GO" id="GO:0003684">
    <property type="term" value="F:damaged DNA binding"/>
    <property type="evidence" value="ECO:0007669"/>
    <property type="project" value="InterPro"/>
</dbReference>
<dbReference type="PANTHER" id="PTHR12749">
    <property type="entry name" value="EXCISION REPAIR CROSS-COMPLEMENTING 1 ERCC1"/>
    <property type="match status" value="1"/>
</dbReference>
<dbReference type="CDD" id="cd22325">
    <property type="entry name" value="ERCC1_C-like"/>
    <property type="match status" value="1"/>
</dbReference>
<dbReference type="GO" id="GO:0006312">
    <property type="term" value="P:mitotic recombination"/>
    <property type="evidence" value="ECO:0007669"/>
    <property type="project" value="TreeGrafter"/>
</dbReference>
<evidence type="ECO:0000256" key="2">
    <source>
        <dbReference type="ARBA" id="ARBA00008283"/>
    </source>
</evidence>
<keyword evidence="5" id="KW-0234">DNA repair</keyword>
<dbReference type="RefSeq" id="XP_011129023.1">
    <property type="nucleotide sequence ID" value="XM_011130721.1"/>
</dbReference>
<evidence type="ECO:0000313" key="9">
    <source>
        <dbReference type="Proteomes" id="UP000019763"/>
    </source>
</evidence>
<dbReference type="VEuPathDB" id="CryptoDB:GNI_017060"/>
<comment type="caution">
    <text evidence="8">The sequence shown here is derived from an EMBL/GenBank/DDBJ whole genome shotgun (WGS) entry which is preliminary data.</text>
</comment>
<dbReference type="OMA" id="PHCVLVH"/>
<evidence type="ECO:0000259" key="7">
    <source>
        <dbReference type="Pfam" id="PF03834"/>
    </source>
</evidence>
<dbReference type="InterPro" id="IPR011335">
    <property type="entry name" value="Restrct_endonuc-II-like"/>
</dbReference>
<dbReference type="Gene3D" id="1.10.150.20">
    <property type="entry name" value="5' to 3' exonuclease, C-terminal subdomain"/>
    <property type="match status" value="1"/>
</dbReference>
<evidence type="ECO:0000256" key="4">
    <source>
        <dbReference type="ARBA" id="ARBA00023125"/>
    </source>
</evidence>
<proteinExistence type="inferred from homology"/>
<dbReference type="Pfam" id="PF03834">
    <property type="entry name" value="Rad10"/>
    <property type="match status" value="1"/>
</dbReference>
<keyword evidence="3" id="KW-0227">DNA damage</keyword>
<name>A0A023BC84_GRENI</name>
<dbReference type="InterPro" id="IPR047260">
    <property type="entry name" value="ERCC1-like_central_dom"/>
</dbReference>
<evidence type="ECO:0000256" key="3">
    <source>
        <dbReference type="ARBA" id="ARBA00022763"/>
    </source>
</evidence>
<dbReference type="SUPFAM" id="SSF52980">
    <property type="entry name" value="Restriction endonuclease-like"/>
    <property type="match status" value="1"/>
</dbReference>
<dbReference type="eggNOG" id="KOG2841">
    <property type="taxonomic scope" value="Eukaryota"/>
</dbReference>
<dbReference type="GeneID" id="22910887"/>
<keyword evidence="6" id="KW-0539">Nucleus</keyword>
<dbReference type="GO" id="GO:0000110">
    <property type="term" value="C:nucleotide-excision repair factor 1 complex"/>
    <property type="evidence" value="ECO:0007669"/>
    <property type="project" value="TreeGrafter"/>
</dbReference>
<organism evidence="8 9">
    <name type="scientific">Gregarina niphandrodes</name>
    <name type="common">Septate eugregarine</name>
    <dbReference type="NCBI Taxonomy" id="110365"/>
    <lineage>
        <taxon>Eukaryota</taxon>
        <taxon>Sar</taxon>
        <taxon>Alveolata</taxon>
        <taxon>Apicomplexa</taxon>
        <taxon>Conoidasida</taxon>
        <taxon>Gregarinasina</taxon>
        <taxon>Eugregarinorida</taxon>
        <taxon>Gregarinidae</taxon>
        <taxon>Gregarina</taxon>
    </lineage>
</organism>
<dbReference type="OrthoDB" id="10262814at2759"/>
<gene>
    <name evidence="8" type="ORF">GNI_017060</name>
</gene>
<evidence type="ECO:0000313" key="8">
    <source>
        <dbReference type="EMBL" id="EZG82153.1"/>
    </source>
</evidence>
<feature type="domain" description="ERCC1-like central" evidence="7">
    <location>
        <begin position="16"/>
        <end position="130"/>
    </location>
</feature>
<dbReference type="PANTHER" id="PTHR12749:SF0">
    <property type="entry name" value="DNA EXCISION REPAIR PROTEIN ERCC-1"/>
    <property type="match status" value="1"/>
</dbReference>
<dbReference type="InterPro" id="IPR004579">
    <property type="entry name" value="ERCC1/RAD10/SWI10"/>
</dbReference>
<comment type="similarity">
    <text evidence="2">Belongs to the ERCC1/RAD10/SWI10 family.</text>
</comment>
<protein>
    <submittedName>
        <fullName evidence="8">DNA excision repair protein</fullName>
    </submittedName>
</protein>
<dbReference type="GO" id="GO:0070914">
    <property type="term" value="P:UV-damage excision repair"/>
    <property type="evidence" value="ECO:0007669"/>
    <property type="project" value="TreeGrafter"/>
</dbReference>
<dbReference type="GO" id="GO:0070522">
    <property type="term" value="C:ERCC4-ERCC1 complex"/>
    <property type="evidence" value="ECO:0007669"/>
    <property type="project" value="TreeGrafter"/>
</dbReference>
<evidence type="ECO:0000256" key="1">
    <source>
        <dbReference type="ARBA" id="ARBA00004123"/>
    </source>
</evidence>
<dbReference type="SUPFAM" id="SSF47781">
    <property type="entry name" value="RuvA domain 2-like"/>
    <property type="match status" value="1"/>
</dbReference>
<dbReference type="GO" id="GO:0006302">
    <property type="term" value="P:double-strand break repair"/>
    <property type="evidence" value="ECO:0007669"/>
    <property type="project" value="UniProtKB-ARBA"/>
</dbReference>
<dbReference type="Gene3D" id="3.40.50.10130">
    <property type="match status" value="1"/>
</dbReference>
<evidence type="ECO:0000256" key="5">
    <source>
        <dbReference type="ARBA" id="ARBA00023204"/>
    </source>
</evidence>
<sequence length="241" mass="27759">MNNVVWLPETVQDGVIIASEKQRENPLIAKLKEVRVEFLADLGVDFVVSRSTGVSICSLRYLRMSTMRYIQERMELSRPHYRVCICLVHVDCEAEDDVLLELNRLCFYLDHALFLTWSLEEMANVLSSFKIYEKKRAEDYLQPYRVKQLSYMERAQAFLCALKPLTTRDADILLQRFGSIRNILNANKTMLMTCHGIGQTKADAIVAAAGNPFFQDVDDDEDDDDHDDQTKITLQLNRQLG</sequence>
<dbReference type="AlphaFoldDB" id="A0A023BC84"/>
<dbReference type="Proteomes" id="UP000019763">
    <property type="component" value="Unassembled WGS sequence"/>
</dbReference>
<keyword evidence="9" id="KW-1185">Reference proteome</keyword>
<dbReference type="InterPro" id="IPR010994">
    <property type="entry name" value="RuvA_2-like"/>
</dbReference>
<dbReference type="GO" id="GO:0003697">
    <property type="term" value="F:single-stranded DNA binding"/>
    <property type="evidence" value="ECO:0007669"/>
    <property type="project" value="TreeGrafter"/>
</dbReference>